<accession>Q05E08</accession>
<dbReference type="Gene3D" id="2.20.28.160">
    <property type="match status" value="1"/>
</dbReference>
<dbReference type="eggNOG" id="arCOG01588">
    <property type="taxonomic scope" value="Archaea"/>
</dbReference>
<dbReference type="KEGG" id="ape:APE_1462a"/>
<dbReference type="Pfam" id="PF21344">
    <property type="entry name" value="Zn_ribbon_LysW"/>
    <property type="match status" value="1"/>
</dbReference>
<dbReference type="AlphaFoldDB" id="Q05E08"/>
<dbReference type="SUPFAM" id="SSF57783">
    <property type="entry name" value="Zinc beta-ribbon"/>
    <property type="match status" value="1"/>
</dbReference>
<dbReference type="GeneID" id="4525269"/>
<dbReference type="PANTHER" id="PTHR40393:SF1">
    <property type="entry name" value="LYSINE BIOSYNTHESIS PROTEIN-RELATED"/>
    <property type="match status" value="1"/>
</dbReference>
<name>Q05E08_AERPE</name>
<dbReference type="STRING" id="272557.APE_1462a"/>
<gene>
    <name evidence="1" type="primary">lysW</name>
    <name evidence="1" type="ordered locus">APE_1462a</name>
</gene>
<dbReference type="PANTHER" id="PTHR40393">
    <property type="entry name" value="LYSINE BIOSYNTHESIS PROTEIN-RELATED-RELATED"/>
    <property type="match status" value="1"/>
</dbReference>
<dbReference type="Proteomes" id="UP000002518">
    <property type="component" value="Chromosome"/>
</dbReference>
<dbReference type="EnsemblBacteria" id="BAF34793">
    <property type="protein sequence ID" value="BAF34793"/>
    <property type="gene ID" value="APE_1462a"/>
</dbReference>
<keyword evidence="2" id="KW-1185">Reference proteome</keyword>
<dbReference type="NCBIfam" id="NF041070">
    <property type="entry name" value="carrier_LysW_Arch"/>
    <property type="match status" value="1"/>
</dbReference>
<dbReference type="EMBL" id="BA000002">
    <property type="protein sequence ID" value="BAF34793.1"/>
    <property type="molecule type" value="Genomic_DNA"/>
</dbReference>
<sequence>MATVKCPVCGLDVEVPEDVVSGELVEHDCGVVLEIVESGGRLALRVFGGVEEDWGE</sequence>
<reference evidence="1 2" key="1">
    <citation type="journal article" date="1999" name="DNA Res.">
        <title>Complete genome sequence of an aerobic hyper-thermophilic crenarchaeon, Aeropyrum pernix K1.</title>
        <authorList>
            <person name="Kawarabayasi Y."/>
            <person name="Hino Y."/>
            <person name="Horikawa H."/>
            <person name="Yamazaki S."/>
            <person name="Haikawa Y."/>
            <person name="Jin-no K."/>
            <person name="Takahashi M."/>
            <person name="Sekine M."/>
            <person name="Baba S."/>
            <person name="Ankai A."/>
            <person name="Kosugi H."/>
            <person name="Hosoyama A."/>
            <person name="Fukui S."/>
            <person name="Nagai Y."/>
            <person name="Nishijima K."/>
            <person name="Nakazawa H."/>
            <person name="Takamiya M."/>
            <person name="Masuda S."/>
            <person name="Funahashi T."/>
            <person name="Tanaka T."/>
            <person name="Kudoh Y."/>
            <person name="Yamazaki J."/>
            <person name="Kushida N."/>
            <person name="Oguchi A."/>
            <person name="Aoki K."/>
            <person name="Kubota K."/>
            <person name="Nakamura Y."/>
            <person name="Nomura N."/>
            <person name="Sako Y."/>
            <person name="Kikuchi H."/>
        </authorList>
    </citation>
    <scope>NUCLEOTIDE SEQUENCE [LARGE SCALE GENOMIC DNA]</scope>
    <source>
        <strain evidence="2">ATCC 700893 / DSM 11879 / JCM 9820 / NBRC 100138 / K1</strain>
    </source>
</reference>
<evidence type="ECO:0000313" key="2">
    <source>
        <dbReference type="Proteomes" id="UP000002518"/>
    </source>
</evidence>
<protein>
    <submittedName>
        <fullName evidence="1">Lysine biosynthesis protein LysW</fullName>
    </submittedName>
</protein>
<dbReference type="RefSeq" id="WP_010866388.1">
    <property type="nucleotide sequence ID" value="NC_000854.2"/>
</dbReference>
<dbReference type="CDD" id="cd13946">
    <property type="entry name" value="LysW"/>
    <property type="match status" value="1"/>
</dbReference>
<dbReference type="InterPro" id="IPR005906">
    <property type="entry name" value="LysW"/>
</dbReference>
<organism evidence="1 2">
    <name type="scientific">Aeropyrum pernix (strain ATCC 700893 / DSM 11879 / JCM 9820 / NBRC 100138 / K1)</name>
    <dbReference type="NCBI Taxonomy" id="272557"/>
    <lineage>
        <taxon>Archaea</taxon>
        <taxon>Thermoproteota</taxon>
        <taxon>Thermoprotei</taxon>
        <taxon>Desulfurococcales</taxon>
        <taxon>Desulfurococcaceae</taxon>
        <taxon>Aeropyrum</taxon>
    </lineage>
</organism>
<evidence type="ECO:0000313" key="1">
    <source>
        <dbReference type="EMBL" id="BAF34793.1"/>
    </source>
</evidence>
<proteinExistence type="predicted"/>